<evidence type="ECO:0000256" key="4">
    <source>
        <dbReference type="ARBA" id="ARBA00022840"/>
    </source>
</evidence>
<dbReference type="Gene3D" id="2.60.200.40">
    <property type="match status" value="1"/>
</dbReference>
<dbReference type="SMART" id="SM00046">
    <property type="entry name" value="DAGKc"/>
    <property type="match status" value="1"/>
</dbReference>
<evidence type="ECO:0000256" key="3">
    <source>
        <dbReference type="ARBA" id="ARBA00022777"/>
    </source>
</evidence>
<dbReference type="PANTHER" id="PTHR12358:SF106">
    <property type="entry name" value="LIPID KINASE YEGS"/>
    <property type="match status" value="1"/>
</dbReference>
<dbReference type="PROSITE" id="PS50146">
    <property type="entry name" value="DAGK"/>
    <property type="match status" value="1"/>
</dbReference>
<dbReference type="InterPro" id="IPR001206">
    <property type="entry name" value="Diacylglycerol_kinase_cat_dom"/>
</dbReference>
<gene>
    <name evidence="6" type="primary">dagK_16</name>
    <name evidence="6" type="ORF">SDC9_67690</name>
</gene>
<evidence type="ECO:0000313" key="6">
    <source>
        <dbReference type="EMBL" id="MPM21246.1"/>
    </source>
</evidence>
<dbReference type="GO" id="GO:0004143">
    <property type="term" value="F:ATP-dependent diacylglycerol kinase activity"/>
    <property type="evidence" value="ECO:0007669"/>
    <property type="project" value="UniProtKB-EC"/>
</dbReference>
<keyword evidence="4" id="KW-0067">ATP-binding</keyword>
<dbReference type="EC" id="2.7.1.107" evidence="6"/>
<dbReference type="PANTHER" id="PTHR12358">
    <property type="entry name" value="SPHINGOSINE KINASE"/>
    <property type="match status" value="1"/>
</dbReference>
<comment type="caution">
    <text evidence="6">The sequence shown here is derived from an EMBL/GenBank/DDBJ whole genome shotgun (WGS) entry which is preliminary data.</text>
</comment>
<dbReference type="EMBL" id="VSSQ01003552">
    <property type="protein sequence ID" value="MPM21246.1"/>
    <property type="molecule type" value="Genomic_DNA"/>
</dbReference>
<dbReference type="AlphaFoldDB" id="A0A644XYB0"/>
<organism evidence="6">
    <name type="scientific">bioreactor metagenome</name>
    <dbReference type="NCBI Taxonomy" id="1076179"/>
    <lineage>
        <taxon>unclassified sequences</taxon>
        <taxon>metagenomes</taxon>
        <taxon>ecological metagenomes</taxon>
    </lineage>
</organism>
<dbReference type="Pfam" id="PF19279">
    <property type="entry name" value="YegS_C"/>
    <property type="match status" value="1"/>
</dbReference>
<reference evidence="6" key="1">
    <citation type="submission" date="2019-08" db="EMBL/GenBank/DDBJ databases">
        <authorList>
            <person name="Kucharzyk K."/>
            <person name="Murdoch R.W."/>
            <person name="Higgins S."/>
            <person name="Loffler F."/>
        </authorList>
    </citation>
    <scope>NUCLEOTIDE SEQUENCE</scope>
</reference>
<dbReference type="InterPro" id="IPR017438">
    <property type="entry name" value="ATP-NAD_kinase_N"/>
</dbReference>
<feature type="domain" description="DAGKc" evidence="5">
    <location>
        <begin position="3"/>
        <end position="144"/>
    </location>
</feature>
<keyword evidence="2" id="KW-0547">Nucleotide-binding</keyword>
<sequence>MTDDAPVLTLVVNPSAGLGRARKLLPKVVTELVTSMPGVDVRVHLAAGFVEATAHCRRAVAAARPGEGERRGDALLVMGGDGMMHLGANACAGTDVPLGLIPAGTGNDSCRGLGLPPANPVAAARLVVRGATRRIDLARVTGGLVDRGPDDGSQEHVVSVVSTGFDALVNLRANRTTFPRGRLRYAWSATVQLAQFEPLAYRLVIDGERRDIPAILVAVGNAGYLGGGMAICPDADVTDGLLDLTIVHPVSRGTFIRLLPALFTGAFVRDPAVEQLRAREVVIDGDGLYGMADGDELGPVPLTVTAAPDALTIFTPAPRTPMLRRGH</sequence>
<name>A0A644XYB0_9ZZZZ</name>
<dbReference type="GO" id="GO:0005886">
    <property type="term" value="C:plasma membrane"/>
    <property type="evidence" value="ECO:0007669"/>
    <property type="project" value="TreeGrafter"/>
</dbReference>
<dbReference type="Gene3D" id="3.40.50.10330">
    <property type="entry name" value="Probable inorganic polyphosphate/atp-NAD kinase, domain 1"/>
    <property type="match status" value="1"/>
</dbReference>
<evidence type="ECO:0000259" key="5">
    <source>
        <dbReference type="PROSITE" id="PS50146"/>
    </source>
</evidence>
<dbReference type="InterPro" id="IPR050187">
    <property type="entry name" value="Lipid_Phosphate_FormReg"/>
</dbReference>
<evidence type="ECO:0000256" key="1">
    <source>
        <dbReference type="ARBA" id="ARBA00022679"/>
    </source>
</evidence>
<dbReference type="InterPro" id="IPR016064">
    <property type="entry name" value="NAD/diacylglycerol_kinase_sf"/>
</dbReference>
<keyword evidence="3 6" id="KW-0418">Kinase</keyword>
<evidence type="ECO:0000256" key="2">
    <source>
        <dbReference type="ARBA" id="ARBA00022741"/>
    </source>
</evidence>
<dbReference type="SUPFAM" id="SSF111331">
    <property type="entry name" value="NAD kinase/diacylglycerol kinase-like"/>
    <property type="match status" value="1"/>
</dbReference>
<dbReference type="Pfam" id="PF00781">
    <property type="entry name" value="DAGK_cat"/>
    <property type="match status" value="1"/>
</dbReference>
<accession>A0A644XYB0</accession>
<protein>
    <submittedName>
        <fullName evidence="6">Diacylglycerol kinase</fullName>
        <ecNumber evidence="6">2.7.1.107</ecNumber>
    </submittedName>
</protein>
<proteinExistence type="predicted"/>
<dbReference type="InterPro" id="IPR045540">
    <property type="entry name" value="YegS/DAGK_C"/>
</dbReference>
<keyword evidence="1 6" id="KW-0808">Transferase</keyword>
<dbReference type="GO" id="GO:0005524">
    <property type="term" value="F:ATP binding"/>
    <property type="evidence" value="ECO:0007669"/>
    <property type="project" value="UniProtKB-KW"/>
</dbReference>